<feature type="transmembrane region" description="Helical" evidence="1">
    <location>
        <begin position="255"/>
        <end position="276"/>
    </location>
</feature>
<dbReference type="InterPro" id="IPR050706">
    <property type="entry name" value="Cyclic-di-GMP_PDE-like"/>
</dbReference>
<dbReference type="eggNOG" id="COG5001">
    <property type="taxonomic scope" value="Bacteria"/>
</dbReference>
<dbReference type="SMART" id="SM00267">
    <property type="entry name" value="GGDEF"/>
    <property type="match status" value="1"/>
</dbReference>
<proteinExistence type="predicted"/>
<dbReference type="InterPro" id="IPR001638">
    <property type="entry name" value="Solute-binding_3/MltF_N"/>
</dbReference>
<protein>
    <submittedName>
        <fullName evidence="4">Diguanylate cyclase/phosphodiesterase</fullName>
    </submittedName>
</protein>
<dbReference type="InterPro" id="IPR001633">
    <property type="entry name" value="EAL_dom"/>
</dbReference>
<keyword evidence="1" id="KW-0472">Membrane</keyword>
<dbReference type="InterPro" id="IPR035919">
    <property type="entry name" value="EAL_sf"/>
</dbReference>
<dbReference type="SMART" id="SM00062">
    <property type="entry name" value="PBPb"/>
    <property type="match status" value="1"/>
</dbReference>
<dbReference type="NCBIfam" id="TIGR00254">
    <property type="entry name" value="GGDEF"/>
    <property type="match status" value="1"/>
</dbReference>
<dbReference type="Proteomes" id="UP000027946">
    <property type="component" value="Unassembled WGS sequence"/>
</dbReference>
<name>A0A069REX4_PEPLI</name>
<dbReference type="Pfam" id="PF00990">
    <property type="entry name" value="GGDEF"/>
    <property type="match status" value="1"/>
</dbReference>
<dbReference type="STRING" id="1121324.CLIT_10c02930"/>
<dbReference type="GO" id="GO:0071111">
    <property type="term" value="F:cyclic-guanylate-specific phosphodiesterase activity"/>
    <property type="evidence" value="ECO:0007669"/>
    <property type="project" value="InterPro"/>
</dbReference>
<dbReference type="PROSITE" id="PS50887">
    <property type="entry name" value="GGDEF"/>
    <property type="match status" value="1"/>
</dbReference>
<dbReference type="Gene3D" id="3.40.190.10">
    <property type="entry name" value="Periplasmic binding protein-like II"/>
    <property type="match status" value="2"/>
</dbReference>
<evidence type="ECO:0000259" key="3">
    <source>
        <dbReference type="PROSITE" id="PS50887"/>
    </source>
</evidence>
<evidence type="ECO:0000313" key="4">
    <source>
        <dbReference type="EMBL" id="KDR95566.1"/>
    </source>
</evidence>
<dbReference type="SUPFAM" id="SSF141868">
    <property type="entry name" value="EAL domain-like"/>
    <property type="match status" value="1"/>
</dbReference>
<dbReference type="PANTHER" id="PTHR33121:SF71">
    <property type="entry name" value="OXYGEN SENSOR PROTEIN DOSP"/>
    <property type="match status" value="1"/>
</dbReference>
<dbReference type="PROSITE" id="PS50883">
    <property type="entry name" value="EAL"/>
    <property type="match status" value="1"/>
</dbReference>
<feature type="domain" description="EAL" evidence="2">
    <location>
        <begin position="494"/>
        <end position="747"/>
    </location>
</feature>
<sequence length="748" mass="85291">MKTVRVFIAILFSIFALSMTSYGETVLRVGVEEDKPLSFRAQGSKADGFAIDILEEICSQNGIEVEYVYSDLSGEISMLENGEIDVLTLGYSDERAEKFKYIEEPIIENWGTVVSLKPSQQISDISGKTVAVVMDDLYAQNFKKVITGMDKEPSYIYASSYEDVFRLVGDKAADYGVVSRFSMAASNEGHEYYETPVLINPVELRYAFRKDIPDEIYNIFDSGVKYMKSDRDSKYYEAIEKWFFIQGRGVIPEKAVWFVSGLIVAVFILCIVNLFYKDKIRKNEIQLMAKNKLLSEKSESIYKMNEKLSQDMDDLRKSKETIYKMAYYDQLTGLFNKNSLNMDIRNMCRQKEVFSIAFFDLDNFKIINDTMGFLQGDELLKKVSSILVRESDENKSLYRWSGDEFVFLCKGMASEDEIAKFCSSILKNFEEPITLKDMNFFPSASIGVSIFPANAQSHEELIKKANAALHYVKSKEKCGYKIYSEDIMDEAIKKLELDAKLRSAVENDEIQAYFQPRVNAKTGDIVGMEALARWIDSDGNFISPANFIPLAEENGLVKKIGRIMLQKSCIQAKAWLDMGYKLSVSVNLSSRQLEDEQILEYIDETLKTSGLGSEHLEMEITESSIIENMDSALSIIEKIRSRGIKVLLDDFGTGYSSLNYLRRMPIDTIKIDKSFMDMIFEGHKEKAITSYIISLAHRMGLTVVAEGVEKKEQVEFLREKGCDEIQGFFFSRPLTAEKFEKLLKEKAS</sequence>
<keyword evidence="5" id="KW-1185">Reference proteome</keyword>
<dbReference type="CDD" id="cd01948">
    <property type="entry name" value="EAL"/>
    <property type="match status" value="1"/>
</dbReference>
<reference evidence="4 5" key="1">
    <citation type="submission" date="2014-03" db="EMBL/GenBank/DDBJ databases">
        <title>Genome sequence of Clostridium litorale W6, DSM 5388.</title>
        <authorList>
            <person name="Poehlein A."/>
            <person name="Jagirdar A."/>
            <person name="Khonsari B."/>
            <person name="Chibani C.M."/>
            <person name="Gutierrez Gutierrez D.A."/>
            <person name="Davydova E."/>
            <person name="Alghaithi H.S."/>
            <person name="Nair K.P."/>
            <person name="Dhamotharan K."/>
            <person name="Chandran L."/>
            <person name="G W."/>
            <person name="Daniel R."/>
        </authorList>
    </citation>
    <scope>NUCLEOTIDE SEQUENCE [LARGE SCALE GENOMIC DNA]</scope>
    <source>
        <strain evidence="4 5">W6</strain>
    </source>
</reference>
<organism evidence="4 5">
    <name type="scientific">Peptoclostridium litorale DSM 5388</name>
    <dbReference type="NCBI Taxonomy" id="1121324"/>
    <lineage>
        <taxon>Bacteria</taxon>
        <taxon>Bacillati</taxon>
        <taxon>Bacillota</taxon>
        <taxon>Clostridia</taxon>
        <taxon>Peptostreptococcales</taxon>
        <taxon>Peptoclostridiaceae</taxon>
        <taxon>Peptoclostridium</taxon>
    </lineage>
</organism>
<dbReference type="InterPro" id="IPR029787">
    <property type="entry name" value="Nucleotide_cyclase"/>
</dbReference>
<feature type="domain" description="GGDEF" evidence="3">
    <location>
        <begin position="352"/>
        <end position="485"/>
    </location>
</feature>
<gene>
    <name evidence="4" type="ORF">CLIT_10c02930</name>
</gene>
<keyword evidence="1" id="KW-0812">Transmembrane</keyword>
<dbReference type="SMART" id="SM00052">
    <property type="entry name" value="EAL"/>
    <property type="match status" value="1"/>
</dbReference>
<dbReference type="Gene3D" id="3.20.20.450">
    <property type="entry name" value="EAL domain"/>
    <property type="match status" value="1"/>
</dbReference>
<dbReference type="EMBL" id="JJMM01000010">
    <property type="protein sequence ID" value="KDR95566.1"/>
    <property type="molecule type" value="Genomic_DNA"/>
</dbReference>
<dbReference type="SUPFAM" id="SSF55073">
    <property type="entry name" value="Nucleotide cyclase"/>
    <property type="match status" value="1"/>
</dbReference>
<accession>A0A069REX4</accession>
<keyword evidence="1" id="KW-1133">Transmembrane helix</keyword>
<dbReference type="PANTHER" id="PTHR33121">
    <property type="entry name" value="CYCLIC DI-GMP PHOSPHODIESTERASE PDEF"/>
    <property type="match status" value="1"/>
</dbReference>
<dbReference type="Pfam" id="PF00497">
    <property type="entry name" value="SBP_bac_3"/>
    <property type="match status" value="1"/>
</dbReference>
<dbReference type="InterPro" id="IPR043128">
    <property type="entry name" value="Rev_trsase/Diguanyl_cyclase"/>
</dbReference>
<evidence type="ECO:0000313" key="5">
    <source>
        <dbReference type="Proteomes" id="UP000027946"/>
    </source>
</evidence>
<dbReference type="CDD" id="cd01949">
    <property type="entry name" value="GGDEF"/>
    <property type="match status" value="1"/>
</dbReference>
<evidence type="ECO:0000259" key="2">
    <source>
        <dbReference type="PROSITE" id="PS50883"/>
    </source>
</evidence>
<comment type="caution">
    <text evidence="4">The sequence shown here is derived from an EMBL/GenBank/DDBJ whole genome shotgun (WGS) entry which is preliminary data.</text>
</comment>
<dbReference type="InterPro" id="IPR000160">
    <property type="entry name" value="GGDEF_dom"/>
</dbReference>
<dbReference type="FunFam" id="3.20.20.450:FF:000001">
    <property type="entry name" value="Cyclic di-GMP phosphodiesterase yahA"/>
    <property type="match status" value="1"/>
</dbReference>
<dbReference type="AlphaFoldDB" id="A0A069REX4"/>
<dbReference type="Pfam" id="PF00563">
    <property type="entry name" value="EAL"/>
    <property type="match status" value="1"/>
</dbReference>
<evidence type="ECO:0000256" key="1">
    <source>
        <dbReference type="SAM" id="Phobius"/>
    </source>
</evidence>
<dbReference type="SUPFAM" id="SSF53850">
    <property type="entry name" value="Periplasmic binding protein-like II"/>
    <property type="match status" value="1"/>
</dbReference>
<dbReference type="Gene3D" id="3.30.70.270">
    <property type="match status" value="1"/>
</dbReference>